<feature type="coiled-coil region" evidence="1">
    <location>
        <begin position="34"/>
        <end position="61"/>
    </location>
</feature>
<sequence>MKAKLEFNLPDDQEEFDRCVKATDMAQFLWQLLMNDKKNLMRQLETDNEATEREYDLINKIWEHLHNTANEYGINIEKLLS</sequence>
<proteinExistence type="predicted"/>
<evidence type="ECO:0000256" key="1">
    <source>
        <dbReference type="SAM" id="Coils"/>
    </source>
</evidence>
<reference evidence="2" key="1">
    <citation type="submission" date="2020-05" db="EMBL/GenBank/DDBJ databases">
        <authorList>
            <person name="Chiriac C."/>
            <person name="Salcher M."/>
            <person name="Ghai R."/>
            <person name="Kavagutti S V."/>
        </authorList>
    </citation>
    <scope>NUCLEOTIDE SEQUENCE</scope>
</reference>
<organism evidence="2">
    <name type="scientific">uncultured Caudovirales phage</name>
    <dbReference type="NCBI Taxonomy" id="2100421"/>
    <lineage>
        <taxon>Viruses</taxon>
        <taxon>Duplodnaviria</taxon>
        <taxon>Heunggongvirae</taxon>
        <taxon>Uroviricota</taxon>
        <taxon>Caudoviricetes</taxon>
        <taxon>Peduoviridae</taxon>
        <taxon>Maltschvirus</taxon>
        <taxon>Maltschvirus maltsch</taxon>
    </lineage>
</organism>
<name>A0A6J7WI89_9CAUD</name>
<gene>
    <name evidence="2" type="ORF">UFOVP208_1</name>
</gene>
<dbReference type="EMBL" id="LR798248">
    <property type="protein sequence ID" value="CAB5217671.1"/>
    <property type="molecule type" value="Genomic_DNA"/>
</dbReference>
<evidence type="ECO:0000313" key="2">
    <source>
        <dbReference type="EMBL" id="CAB5217671.1"/>
    </source>
</evidence>
<protein>
    <submittedName>
        <fullName evidence="2">Uncharacterized protein</fullName>
    </submittedName>
</protein>
<keyword evidence="1" id="KW-0175">Coiled coil</keyword>
<accession>A0A6J7WI89</accession>